<gene>
    <name evidence="2" type="primary">Wdr7_2</name>
    <name evidence="2" type="ORF">g.106308</name>
</gene>
<reference evidence="2" key="1">
    <citation type="submission" date="2015-07" db="EMBL/GenBank/DDBJ databases">
        <title>Transcriptome Assembly of Anthurium amnicola.</title>
        <authorList>
            <person name="Suzuki J."/>
        </authorList>
    </citation>
    <scope>NUCLEOTIDE SEQUENCE</scope>
</reference>
<evidence type="ECO:0000256" key="1">
    <source>
        <dbReference type="SAM" id="SignalP"/>
    </source>
</evidence>
<dbReference type="AlphaFoldDB" id="A0A1D1YA58"/>
<keyword evidence="1" id="KW-0732">Signal</keyword>
<feature type="signal peptide" evidence="1">
    <location>
        <begin position="1"/>
        <end position="19"/>
    </location>
</feature>
<sequence>KYYRLIWVYVMFSLGLINSKCGSGTPPALPGARTDWVVNFFGSLESTESIPDGWKLTVALGAIPDLITLVKVCKDHVSDSVVGNDFESQKTLQNQHSHGSDTAMAISYFDKLLSQNDEGKSMAKSRIECLRDIICIIKCINWNGLPTTVERRLYSRLVDHVHSSIWMCESETWMRKKHLPSWIAGSGIQSAVKQKPSVGTAENTDVTVGREKNREQCLREIVLLVEAIESSFLDCVPTVEELICYIEIRGHVRKKFVQTARPLMTQIFPLKPQLKLHHIALMDHHMKCVLDLLREAYKQVEEEHRKLLGMVIPISDWEFGKFIVPMSDEDEAALKAFLEERLRNNGKQVISLDLAITILDSARMCADCVFSRTCDAENRLQFLTHKMRYEEGMDEVCHVPGIRDRLLD</sequence>
<organism evidence="2">
    <name type="scientific">Anthurium amnicola</name>
    <dbReference type="NCBI Taxonomy" id="1678845"/>
    <lineage>
        <taxon>Eukaryota</taxon>
        <taxon>Viridiplantae</taxon>
        <taxon>Streptophyta</taxon>
        <taxon>Embryophyta</taxon>
        <taxon>Tracheophyta</taxon>
        <taxon>Spermatophyta</taxon>
        <taxon>Magnoliopsida</taxon>
        <taxon>Liliopsida</taxon>
        <taxon>Araceae</taxon>
        <taxon>Pothoideae</taxon>
        <taxon>Potheae</taxon>
        <taxon>Anthurium</taxon>
    </lineage>
</organism>
<name>A0A1D1YA58_9ARAE</name>
<protein>
    <submittedName>
        <fullName evidence="2">WD repeat-containing protein 7</fullName>
    </submittedName>
</protein>
<proteinExistence type="predicted"/>
<feature type="non-terminal residue" evidence="2">
    <location>
        <position position="1"/>
    </location>
</feature>
<feature type="chain" id="PRO_5008900064" evidence="1">
    <location>
        <begin position="20"/>
        <end position="408"/>
    </location>
</feature>
<dbReference type="EMBL" id="GDJX01016430">
    <property type="protein sequence ID" value="JAT51506.1"/>
    <property type="molecule type" value="Transcribed_RNA"/>
</dbReference>
<accession>A0A1D1YA58</accession>
<evidence type="ECO:0000313" key="2">
    <source>
        <dbReference type="EMBL" id="JAT51506.1"/>
    </source>
</evidence>